<dbReference type="GO" id="GO:0031380">
    <property type="term" value="C:nuclear RNA-directed RNA polymerase complex"/>
    <property type="evidence" value="ECO:0007669"/>
    <property type="project" value="TreeGrafter"/>
</dbReference>
<keyword evidence="1" id="KW-0479">Metal-binding</keyword>
<feature type="domain" description="NF-X1-type" evidence="7">
    <location>
        <begin position="1662"/>
        <end position="1683"/>
    </location>
</feature>
<dbReference type="Proteomes" id="UP000232722">
    <property type="component" value="Unassembled WGS sequence"/>
</dbReference>
<accession>A0A2N0P0L1</accession>
<evidence type="ECO:0000313" key="11">
    <source>
        <dbReference type="Proteomes" id="UP000232722"/>
    </source>
</evidence>
<keyword evidence="5" id="KW-0175">Coiled coil</keyword>
<gene>
    <name evidence="9" type="ORF">RhiirA1_362962</name>
    <name evidence="8" type="ORF">RhiirA5_278853</name>
</gene>
<dbReference type="CDD" id="cd06008">
    <property type="entry name" value="NF-X1-zinc-finger"/>
    <property type="match status" value="2"/>
</dbReference>
<comment type="caution">
    <text evidence="8">The sequence shown here is derived from an EMBL/GenBank/DDBJ whole genome shotgun (WGS) entry which is preliminary data.</text>
</comment>
<keyword evidence="3" id="KW-0863">Zinc-finger</keyword>
<evidence type="ECO:0000256" key="5">
    <source>
        <dbReference type="SAM" id="Coils"/>
    </source>
</evidence>
<feature type="transmembrane region" description="Helical" evidence="6">
    <location>
        <begin position="91"/>
        <end position="110"/>
    </location>
</feature>
<dbReference type="InterPro" id="IPR027417">
    <property type="entry name" value="P-loop_NTPase"/>
</dbReference>
<evidence type="ECO:0000313" key="9">
    <source>
        <dbReference type="EMBL" id="PKC69161.1"/>
    </source>
</evidence>
<feature type="domain" description="NF-X1-type" evidence="7">
    <location>
        <begin position="1368"/>
        <end position="1385"/>
    </location>
</feature>
<dbReference type="FunFam" id="3.40.50.300:FF:001660">
    <property type="entry name" value="NF-X1 finger and helicase protein, putative"/>
    <property type="match status" value="1"/>
</dbReference>
<evidence type="ECO:0000256" key="4">
    <source>
        <dbReference type="ARBA" id="ARBA00022833"/>
    </source>
</evidence>
<dbReference type="GO" id="GO:0008270">
    <property type="term" value="F:zinc ion binding"/>
    <property type="evidence" value="ECO:0007669"/>
    <property type="project" value="UniProtKB-KW"/>
</dbReference>
<keyword evidence="6" id="KW-0812">Transmembrane</keyword>
<dbReference type="InterPro" id="IPR047187">
    <property type="entry name" value="SF1_C_Upf1"/>
</dbReference>
<feature type="domain" description="NF-X1-type" evidence="7">
    <location>
        <begin position="1585"/>
        <end position="1603"/>
    </location>
</feature>
<evidence type="ECO:0000256" key="3">
    <source>
        <dbReference type="ARBA" id="ARBA00022771"/>
    </source>
</evidence>
<evidence type="ECO:0000256" key="2">
    <source>
        <dbReference type="ARBA" id="ARBA00022737"/>
    </source>
</evidence>
<dbReference type="SUPFAM" id="SSF52540">
    <property type="entry name" value="P-loop containing nucleoside triphosphate hydrolases"/>
    <property type="match status" value="1"/>
</dbReference>
<proteinExistence type="predicted"/>
<name>A0A2N0P0L1_9GLOM</name>
<reference evidence="8 11" key="1">
    <citation type="submission" date="2016-04" db="EMBL/GenBank/DDBJ databases">
        <title>Genome analyses suggest a sexual origin of heterokaryosis in a supposedly ancient asexual fungus.</title>
        <authorList>
            <person name="Ropars J."/>
            <person name="Sedzielewska K."/>
            <person name="Noel J."/>
            <person name="Charron P."/>
            <person name="Farinelli L."/>
            <person name="Marton T."/>
            <person name="Kruger M."/>
            <person name="Pelin A."/>
            <person name="Brachmann A."/>
            <person name="Corradi N."/>
        </authorList>
    </citation>
    <scope>NUCLEOTIDE SEQUENCE [LARGE SCALE GENOMIC DNA]</scope>
    <source>
        <strain evidence="8 11">A5</strain>
    </source>
</reference>
<dbReference type="Pfam" id="PF13087">
    <property type="entry name" value="AAA_12"/>
    <property type="match status" value="1"/>
</dbReference>
<dbReference type="VEuPathDB" id="FungiDB:FUN_010793"/>
<feature type="coiled-coil region" evidence="5">
    <location>
        <begin position="1899"/>
        <end position="1926"/>
    </location>
</feature>
<dbReference type="InterPro" id="IPR000967">
    <property type="entry name" value="Znf_NFX1"/>
</dbReference>
<dbReference type="PANTHER" id="PTHR10887:SF445">
    <property type="entry name" value="NFX1-TYPE ZINC FINGER-CONTAINING PROTEIN 1"/>
    <property type="match status" value="1"/>
</dbReference>
<reference evidence="8 11" key="2">
    <citation type="submission" date="2017-09" db="EMBL/GenBank/DDBJ databases">
        <title>Extensive intraspecific genome diversity in a model arbuscular mycorrhizal fungus.</title>
        <authorList>
            <person name="Chen E.C."/>
            <person name="Morin E."/>
            <person name="Beaudet D."/>
            <person name="Noel J."/>
            <person name="Ndikumana S."/>
            <person name="Charron P."/>
            <person name="St-Onge C."/>
            <person name="Giorgi J."/>
            <person name="Grigoriev I.V."/>
            <person name="Roux C."/>
            <person name="Martin F.M."/>
            <person name="Corradi N."/>
        </authorList>
    </citation>
    <scope>NUCLEOTIDE SEQUENCE [LARGE SCALE GENOMIC DNA]</scope>
    <source>
        <strain evidence="8 11">A5</strain>
    </source>
</reference>
<feature type="domain" description="NF-X1-type" evidence="7">
    <location>
        <begin position="1337"/>
        <end position="1363"/>
    </location>
</feature>
<dbReference type="VEuPathDB" id="FungiDB:RhiirA1_362962"/>
<keyword evidence="8" id="KW-0378">Hydrolase</keyword>
<evidence type="ECO:0000259" key="7">
    <source>
        <dbReference type="SMART" id="SM00438"/>
    </source>
</evidence>
<organism evidence="8 11">
    <name type="scientific">Rhizophagus irregularis</name>
    <dbReference type="NCBI Taxonomy" id="588596"/>
    <lineage>
        <taxon>Eukaryota</taxon>
        <taxon>Fungi</taxon>
        <taxon>Fungi incertae sedis</taxon>
        <taxon>Mucoromycota</taxon>
        <taxon>Glomeromycotina</taxon>
        <taxon>Glomeromycetes</taxon>
        <taxon>Glomerales</taxon>
        <taxon>Glomeraceae</taxon>
        <taxon>Rhizophagus</taxon>
    </lineage>
</organism>
<dbReference type="EMBL" id="LLXH01000292">
    <property type="protein sequence ID" value="PKC69161.1"/>
    <property type="molecule type" value="Genomic_DNA"/>
</dbReference>
<keyword evidence="6" id="KW-1133">Transmembrane helix</keyword>
<dbReference type="PANTHER" id="PTHR10887">
    <property type="entry name" value="DNA2/NAM7 HELICASE FAMILY"/>
    <property type="match status" value="1"/>
</dbReference>
<keyword evidence="2" id="KW-0677">Repeat</keyword>
<dbReference type="CDD" id="cd18808">
    <property type="entry name" value="SF1_C_Upf1"/>
    <property type="match status" value="1"/>
</dbReference>
<dbReference type="InterPro" id="IPR041679">
    <property type="entry name" value="DNA2/NAM7-like_C"/>
</dbReference>
<dbReference type="Proteomes" id="UP000232688">
    <property type="component" value="Unassembled WGS sequence"/>
</dbReference>
<evidence type="ECO:0000313" key="10">
    <source>
        <dbReference type="Proteomes" id="UP000232688"/>
    </source>
</evidence>
<dbReference type="SMART" id="SM00438">
    <property type="entry name" value="ZnF_NFX"/>
    <property type="match status" value="4"/>
</dbReference>
<protein>
    <submittedName>
        <fullName evidence="8">P-loop containing nucleoside triphosphate hydrolase protein</fullName>
    </submittedName>
</protein>
<dbReference type="InterPro" id="IPR045055">
    <property type="entry name" value="DNA2/NAM7-like"/>
</dbReference>
<keyword evidence="4" id="KW-0862">Zinc</keyword>
<dbReference type="GO" id="GO:0031048">
    <property type="term" value="P:regulatory ncRNA-mediated heterochromatin formation"/>
    <property type="evidence" value="ECO:0007669"/>
    <property type="project" value="TreeGrafter"/>
</dbReference>
<sequence length="2180" mass="251051">MNFPMSCDAGLRDDVLSFQYVILPLLGLLTRTAITDCNLEKYVHAIFTAVYTNLEQFLYNNVMKMLETLLRRNSVVDRIVNAEALLARERYAFIPSSLGIFFLIIVRLLTELLRRIKEASVNETMHKIFHDLQRLKTTYQQTINQQRLFFSSTDPLIDDLETREYFFTILEKEMKTMNKMLNNGRTNLIFEQNPDPKDLTRLYYKELARKVDAKRIYDPPGELSKEGQRHDNDFVEIEKISIIPTREEVLCERKPFLPSTLTDSLHFLPYGVSRLLDTQFRLLREDMLNPIRGGIYNFLNALLKDWSSPNNNSKLSAELKKIQERGGRFKYNNGISDNGDLQVYTHVQFVRISCNKKKGFYCTVRFNSPRFRNSGNQRGRKEYWEKTKKLLTGSLIAILLPNPDSKQTRPNNAFNNNYVSISKSDLYSIYFGVVALRDENSLSNHADYCDIDISFIDPSIYPIALNEISKFEGINRNSLEKRFMVESTGVYFESYYHILKTLKETDPNVMPFDKYLAPNLDDFNNNGDENVEGGWRRDINNLTGSSSKSIIDVMVGNPLYTVAPGFQFDLSVLFKNEQSVKLSVAETFSHNEVVKVIEEKSKVGKSSSGVTYGLDETQAQALIYALTREIALIEGPPGTGKTVVGIQIMKVLLAKENRKTGIGPILTICFTNHALDQFLEHLLDEGITKIVRLGSRSKSDRVRELSLDNKFYRSSSDASHQLARSLRAIEEEVKDMTDTIFKRHLKWDDIKAHLKVNERRFFNKFNYVTYNELPNWVLGNGSQKSVDGFEVVRKKKKKKLPTFERWVKGEDIAVINKRKLDFIELRNNIKKINAKGSYHNTFEVLGDNGGDEESSNDDLLVDYVDYDTIYWVDKYEEPKTDRPIEELLKIYSIWKMSRVERIRLHDHWRAIIYKRVEKRLSGLQKTYDVNRKELDDINDEERREILLKSDVIGMTTNGAAKFQELIRSVDPKVIVCEEAGEVLEAHILSALTPSTQHLILIGDHNQLRPNVATYTLSMDSQIGKNYQLDQSLFERLVKGDNAVKIEKARLLTQRRMRKEVSDLIRNTLYSNLVDGDNTARYENIRGAQQNVYFIDHRHPEDGSGGDFAIQSHANKYEVKMVVEMVKYFVRNGYTKQDDIAVLTPYLGQMMKIREALAKSFVVVVDERDEENITQLEEDRDGEENDDKNNKNIIDESVSVASTKSLNQQVTLRTVDNFQGEEATIIIVSLVRNFSGTGGHDTIGFLKSTNRSNVLLSRAREGMYLIGNSELMASRSKDMWEPVIKMLRERDPPQVGFGMPIVCNRHPNYKHIITEPEQFEQVSPDGGCKEQCDMLLPCGHACTQKCHSDDPKHVGVQCFKRCTRLQSGCNHPCPKLCYEDCGRCEFSVGDIVLLCDHEFKNARCWQEKNKEKIKCKHLIDITLPCDHILKDAECWREENKESIRCTHHIDIILPNCGHILRDECCKEQTKETLKCEFPMGDIILDCGHIKRNVECWQNQMGLICTEVVTVKLPSCGHNKVMNCNASFDNVKCKEKCGKQLACDHECLNECHECQELSSQISGDTNVPIERVFHGKCKVLCNKLLFCGHLCRQYCHKGECSPCKNRCSISCEHTRCNRNCLDPCALCAEKCSWECRHQGRCELSCGIPCSRLPCNERCGKALKCGHKCAGVCGEVCPSKIDFCVVCAPEKVKNQVSDTISDIIFSEIDWNQERMIVLSCGHVFTMKSMDALMEMKNYYEGSNEGGWISLKELPTPSTDIKTCPECNSPIKNIKRYGRVIKKHTLDTQNKKFLLKYHFQLEGIRKQINSVFEKLGKNRRQLKKDLIEILESESIQKGEVTFKECKNRGLPEITPYYYFENIEVYHGFDENTEQVWIDHVRKLLKRYDELTFIIRATKFPPHKKALEASITNLNANNADLEEQLITQLSDLHIGGSSSNSNSNSNSTPPEYLQFTSQVDRKIYLDAVFEMINVQKILYGEILFIIHTFESEFNIREEIWITFAQRLQQTIQQHLYAIREAAELANYGRYFLLVNVEILELDLKMIAYQLRYQQNDTLIDNATQKRTKKKCEGIKERTVEVCKNHKANDNNEIEGRAFKSDIYKRLEILWENCDKVINCVENSSTSVDSFLGTEELSEMKKIDQITRLKLNKSGHWYECSKGHPYIIEEFNEATGCPDCNMFVIN</sequence>
<keyword evidence="6" id="KW-0472">Membrane</keyword>
<evidence type="ECO:0000256" key="6">
    <source>
        <dbReference type="SAM" id="Phobius"/>
    </source>
</evidence>
<evidence type="ECO:0000256" key="1">
    <source>
        <dbReference type="ARBA" id="ARBA00022723"/>
    </source>
</evidence>
<dbReference type="EMBL" id="LLXJ01001893">
    <property type="protein sequence ID" value="PKC00352.1"/>
    <property type="molecule type" value="Genomic_DNA"/>
</dbReference>
<dbReference type="VEuPathDB" id="FungiDB:RhiirFUN_016079"/>
<reference evidence="9 10" key="4">
    <citation type="submission" date="2017-10" db="EMBL/GenBank/DDBJ databases">
        <title>Genome analyses suggest a sexual origin of heterokaryosis in a supposedly ancient asexual fungus.</title>
        <authorList>
            <person name="Corradi N."/>
            <person name="Sedzielewska K."/>
            <person name="Noel J."/>
            <person name="Charron P."/>
            <person name="Farinelli L."/>
            <person name="Marton T."/>
            <person name="Kruger M."/>
            <person name="Pelin A."/>
            <person name="Brachmann A."/>
            <person name="Corradi N."/>
        </authorList>
    </citation>
    <scope>NUCLEOTIDE SEQUENCE [LARGE SCALE GENOMIC DNA]</scope>
    <source>
        <strain evidence="9 10">A1</strain>
    </source>
</reference>
<dbReference type="InterPro" id="IPR041677">
    <property type="entry name" value="DNA2/NAM7_AAA_11"/>
</dbReference>
<dbReference type="Pfam" id="PF13086">
    <property type="entry name" value="AAA_11"/>
    <property type="match status" value="2"/>
</dbReference>
<reference evidence="9 10" key="3">
    <citation type="submission" date="2017-10" db="EMBL/GenBank/DDBJ databases">
        <title>Extensive intraspecific genome diversity in a model arbuscular mycorrhizal fungus.</title>
        <authorList>
            <person name="Chen E.C.H."/>
            <person name="Morin E."/>
            <person name="Baudet D."/>
            <person name="Noel J."/>
            <person name="Ndikumana S."/>
            <person name="Charron P."/>
            <person name="St-Onge C."/>
            <person name="Giorgi J."/>
            <person name="Grigoriev I.V."/>
            <person name="Roux C."/>
            <person name="Martin F.M."/>
            <person name="Corradi N."/>
        </authorList>
    </citation>
    <scope>NUCLEOTIDE SEQUENCE [LARGE SCALE GENOMIC DNA]</scope>
    <source>
        <strain evidence="9 10">A1</strain>
    </source>
</reference>
<dbReference type="GO" id="GO:0004386">
    <property type="term" value="F:helicase activity"/>
    <property type="evidence" value="ECO:0007669"/>
    <property type="project" value="InterPro"/>
</dbReference>
<dbReference type="Gene3D" id="3.40.50.300">
    <property type="entry name" value="P-loop containing nucleotide triphosphate hydrolases"/>
    <property type="match status" value="3"/>
</dbReference>
<evidence type="ECO:0000313" key="8">
    <source>
        <dbReference type="EMBL" id="PKC00352.1"/>
    </source>
</evidence>
<dbReference type="GO" id="GO:0016787">
    <property type="term" value="F:hydrolase activity"/>
    <property type="evidence" value="ECO:0007669"/>
    <property type="project" value="UniProtKB-KW"/>
</dbReference>